<name>A0ACC2KFM9_PERAE</name>
<gene>
    <name evidence="1" type="ORF">MRB53_028283</name>
</gene>
<accession>A0ACC2KFM9</accession>
<comment type="caution">
    <text evidence="1">The sequence shown here is derived from an EMBL/GenBank/DDBJ whole genome shotgun (WGS) entry which is preliminary data.</text>
</comment>
<reference evidence="1 2" key="1">
    <citation type="journal article" date="2022" name="Hortic Res">
        <title>A haplotype resolved chromosomal level avocado genome allows analysis of novel avocado genes.</title>
        <authorList>
            <person name="Nath O."/>
            <person name="Fletcher S.J."/>
            <person name="Hayward A."/>
            <person name="Shaw L.M."/>
            <person name="Masouleh A.K."/>
            <person name="Furtado A."/>
            <person name="Henry R.J."/>
            <person name="Mitter N."/>
        </authorList>
    </citation>
    <scope>NUCLEOTIDE SEQUENCE [LARGE SCALE GENOMIC DNA]</scope>
    <source>
        <strain evidence="2">cv. Hass</strain>
    </source>
</reference>
<proteinExistence type="predicted"/>
<evidence type="ECO:0000313" key="2">
    <source>
        <dbReference type="Proteomes" id="UP001234297"/>
    </source>
</evidence>
<organism evidence="1 2">
    <name type="scientific">Persea americana</name>
    <name type="common">Avocado</name>
    <dbReference type="NCBI Taxonomy" id="3435"/>
    <lineage>
        <taxon>Eukaryota</taxon>
        <taxon>Viridiplantae</taxon>
        <taxon>Streptophyta</taxon>
        <taxon>Embryophyta</taxon>
        <taxon>Tracheophyta</taxon>
        <taxon>Spermatophyta</taxon>
        <taxon>Magnoliopsida</taxon>
        <taxon>Magnoliidae</taxon>
        <taxon>Laurales</taxon>
        <taxon>Lauraceae</taxon>
        <taxon>Persea</taxon>
    </lineage>
</organism>
<sequence length="112" mass="12212">MGRSAEWERRRGREEARAGLEDEGEGVGIGSKTSPEHLPVEEESFEEEAMVEVAFEESVGGEGVGFLSAIEEEAGFVDEVGMEEDREEFGEVEVVVDVVGFDEAGMELVDLV</sequence>
<keyword evidence="2" id="KW-1185">Reference proteome</keyword>
<dbReference type="Proteomes" id="UP001234297">
    <property type="component" value="Chromosome 9"/>
</dbReference>
<evidence type="ECO:0000313" key="1">
    <source>
        <dbReference type="EMBL" id="KAJ8619754.1"/>
    </source>
</evidence>
<protein>
    <submittedName>
        <fullName evidence="1">Uncharacterized protein</fullName>
    </submittedName>
</protein>
<dbReference type="EMBL" id="CM056817">
    <property type="protein sequence ID" value="KAJ8619754.1"/>
    <property type="molecule type" value="Genomic_DNA"/>
</dbReference>